<evidence type="ECO:0000313" key="2">
    <source>
        <dbReference type="EMBL" id="KAF5788809.1"/>
    </source>
</evidence>
<feature type="region of interest" description="Disordered" evidence="1">
    <location>
        <begin position="1"/>
        <end position="34"/>
    </location>
</feature>
<keyword evidence="3" id="KW-1185">Reference proteome</keyword>
<evidence type="ECO:0000313" key="3">
    <source>
        <dbReference type="Proteomes" id="UP000215914"/>
    </source>
</evidence>
<protein>
    <submittedName>
        <fullName evidence="2">Uncharacterized protein</fullName>
    </submittedName>
</protein>
<gene>
    <name evidence="2" type="ORF">HanXRQr2_Chr09g0363381</name>
</gene>
<name>A0A9K3N6L4_HELAN</name>
<organism evidence="2 3">
    <name type="scientific">Helianthus annuus</name>
    <name type="common">Common sunflower</name>
    <dbReference type="NCBI Taxonomy" id="4232"/>
    <lineage>
        <taxon>Eukaryota</taxon>
        <taxon>Viridiplantae</taxon>
        <taxon>Streptophyta</taxon>
        <taxon>Embryophyta</taxon>
        <taxon>Tracheophyta</taxon>
        <taxon>Spermatophyta</taxon>
        <taxon>Magnoliopsida</taxon>
        <taxon>eudicotyledons</taxon>
        <taxon>Gunneridae</taxon>
        <taxon>Pentapetalae</taxon>
        <taxon>asterids</taxon>
        <taxon>campanulids</taxon>
        <taxon>Asterales</taxon>
        <taxon>Asteraceae</taxon>
        <taxon>Asteroideae</taxon>
        <taxon>Heliantheae alliance</taxon>
        <taxon>Heliantheae</taxon>
        <taxon>Helianthus</taxon>
    </lineage>
</organism>
<accession>A0A9K3N6L4</accession>
<feature type="compositionally biased region" description="Acidic residues" evidence="1">
    <location>
        <begin position="1"/>
        <end position="14"/>
    </location>
</feature>
<sequence length="96" mass="10483">MMMMITDDEGDFDGGGDWGCRVEEMGERGGGGGGGDVVVGMWGWRFGRRGKGQCQEDLGQCLCQVEVSQTFLNERSARKQTSCRHETSAHVCTTQT</sequence>
<dbReference type="Proteomes" id="UP000215914">
    <property type="component" value="Unassembled WGS sequence"/>
</dbReference>
<dbReference type="EMBL" id="MNCJ02000324">
    <property type="protein sequence ID" value="KAF5788809.1"/>
    <property type="molecule type" value="Genomic_DNA"/>
</dbReference>
<reference evidence="2" key="2">
    <citation type="submission" date="2020-06" db="EMBL/GenBank/DDBJ databases">
        <title>Helianthus annuus Genome sequencing and assembly Release 2.</title>
        <authorList>
            <person name="Gouzy J."/>
            <person name="Langlade N."/>
            <person name="Munos S."/>
        </authorList>
    </citation>
    <scope>NUCLEOTIDE SEQUENCE</scope>
    <source>
        <tissue evidence="2">Leaves</tissue>
    </source>
</reference>
<evidence type="ECO:0000256" key="1">
    <source>
        <dbReference type="SAM" id="MobiDB-lite"/>
    </source>
</evidence>
<dbReference type="Gramene" id="mRNA:HanXRQr2_Chr09g0363381">
    <property type="protein sequence ID" value="CDS:HanXRQr2_Chr09g0363381.1"/>
    <property type="gene ID" value="HanXRQr2_Chr09g0363381"/>
</dbReference>
<proteinExistence type="predicted"/>
<dbReference type="AlphaFoldDB" id="A0A9K3N6L4"/>
<comment type="caution">
    <text evidence="2">The sequence shown here is derived from an EMBL/GenBank/DDBJ whole genome shotgun (WGS) entry which is preliminary data.</text>
</comment>
<reference evidence="2" key="1">
    <citation type="journal article" date="2017" name="Nature">
        <title>The sunflower genome provides insights into oil metabolism, flowering and Asterid evolution.</title>
        <authorList>
            <person name="Badouin H."/>
            <person name="Gouzy J."/>
            <person name="Grassa C.J."/>
            <person name="Murat F."/>
            <person name="Staton S.E."/>
            <person name="Cottret L."/>
            <person name="Lelandais-Briere C."/>
            <person name="Owens G.L."/>
            <person name="Carrere S."/>
            <person name="Mayjonade B."/>
            <person name="Legrand L."/>
            <person name="Gill N."/>
            <person name="Kane N.C."/>
            <person name="Bowers J.E."/>
            <person name="Hubner S."/>
            <person name="Bellec A."/>
            <person name="Berard A."/>
            <person name="Berges H."/>
            <person name="Blanchet N."/>
            <person name="Boniface M.C."/>
            <person name="Brunel D."/>
            <person name="Catrice O."/>
            <person name="Chaidir N."/>
            <person name="Claudel C."/>
            <person name="Donnadieu C."/>
            <person name="Faraut T."/>
            <person name="Fievet G."/>
            <person name="Helmstetter N."/>
            <person name="King M."/>
            <person name="Knapp S.J."/>
            <person name="Lai Z."/>
            <person name="Le Paslier M.C."/>
            <person name="Lippi Y."/>
            <person name="Lorenzon L."/>
            <person name="Mandel J.R."/>
            <person name="Marage G."/>
            <person name="Marchand G."/>
            <person name="Marquand E."/>
            <person name="Bret-Mestries E."/>
            <person name="Morien E."/>
            <person name="Nambeesan S."/>
            <person name="Nguyen T."/>
            <person name="Pegot-Espagnet P."/>
            <person name="Pouilly N."/>
            <person name="Raftis F."/>
            <person name="Sallet E."/>
            <person name="Schiex T."/>
            <person name="Thomas J."/>
            <person name="Vandecasteele C."/>
            <person name="Vares D."/>
            <person name="Vear F."/>
            <person name="Vautrin S."/>
            <person name="Crespi M."/>
            <person name="Mangin B."/>
            <person name="Burke J.M."/>
            <person name="Salse J."/>
            <person name="Munos S."/>
            <person name="Vincourt P."/>
            <person name="Rieseberg L.H."/>
            <person name="Langlade N.B."/>
        </authorList>
    </citation>
    <scope>NUCLEOTIDE SEQUENCE</scope>
    <source>
        <tissue evidence="2">Leaves</tissue>
    </source>
</reference>